<dbReference type="GO" id="GO:0005886">
    <property type="term" value="C:plasma membrane"/>
    <property type="evidence" value="ECO:0007669"/>
    <property type="project" value="TreeGrafter"/>
</dbReference>
<dbReference type="GO" id="GO:0004674">
    <property type="term" value="F:protein serine/threonine kinase activity"/>
    <property type="evidence" value="ECO:0007669"/>
    <property type="project" value="UniProtKB-KW"/>
</dbReference>
<evidence type="ECO:0000256" key="15">
    <source>
        <dbReference type="SAM" id="Phobius"/>
    </source>
</evidence>
<feature type="transmembrane region" description="Helical" evidence="15">
    <location>
        <begin position="310"/>
        <end position="333"/>
    </location>
</feature>
<keyword evidence="11 15" id="KW-1133">Transmembrane helix</keyword>
<keyword evidence="19" id="KW-1185">Reference proteome</keyword>
<dbReference type="InterPro" id="IPR008271">
    <property type="entry name" value="Ser/Thr_kinase_AS"/>
</dbReference>
<evidence type="ECO:0000313" key="18">
    <source>
        <dbReference type="EMBL" id="KAG0497098.1"/>
    </source>
</evidence>
<evidence type="ECO:0000256" key="7">
    <source>
        <dbReference type="ARBA" id="ARBA00022737"/>
    </source>
</evidence>
<dbReference type="PROSITE" id="PS00108">
    <property type="entry name" value="PROTEIN_KINASE_ST"/>
    <property type="match status" value="1"/>
</dbReference>
<keyword evidence="8" id="KW-0547">Nucleotide-binding</keyword>
<dbReference type="Pfam" id="PF01657">
    <property type="entry name" value="Stress-antifung"/>
    <property type="match status" value="2"/>
</dbReference>
<dbReference type="FunFam" id="1.10.510.10:FF:000343">
    <property type="entry name" value="Cysteine-rich receptor-like protein kinase 28"/>
    <property type="match status" value="1"/>
</dbReference>
<evidence type="ECO:0000256" key="13">
    <source>
        <dbReference type="ARBA" id="ARBA00023170"/>
    </source>
</evidence>
<dbReference type="InterPro" id="IPR002902">
    <property type="entry name" value="GNK2"/>
</dbReference>
<comment type="subcellular location">
    <subcellularLocation>
        <location evidence="1">Membrane</location>
        <topology evidence="1">Single-pass membrane protein</topology>
    </subcellularLocation>
</comment>
<evidence type="ECO:0000256" key="10">
    <source>
        <dbReference type="ARBA" id="ARBA00022840"/>
    </source>
</evidence>
<dbReference type="PROSITE" id="PS50011">
    <property type="entry name" value="PROTEIN_KINASE_DOM"/>
    <property type="match status" value="1"/>
</dbReference>
<evidence type="ECO:0000313" key="19">
    <source>
        <dbReference type="Proteomes" id="UP000636800"/>
    </source>
</evidence>
<feature type="domain" description="Protein kinase" evidence="16">
    <location>
        <begin position="375"/>
        <end position="652"/>
    </location>
</feature>
<dbReference type="PROSITE" id="PS51473">
    <property type="entry name" value="GNK2"/>
    <property type="match status" value="2"/>
</dbReference>
<keyword evidence="9" id="KW-0418">Kinase</keyword>
<evidence type="ECO:0000256" key="4">
    <source>
        <dbReference type="ARBA" id="ARBA00022679"/>
    </source>
</evidence>
<evidence type="ECO:0000256" key="6">
    <source>
        <dbReference type="ARBA" id="ARBA00022729"/>
    </source>
</evidence>
<dbReference type="GO" id="GO:0009737">
    <property type="term" value="P:response to abscisic acid"/>
    <property type="evidence" value="ECO:0007669"/>
    <property type="project" value="UniProtKB-ARBA"/>
</dbReference>
<dbReference type="Gene3D" id="3.30.200.20">
    <property type="entry name" value="Phosphorylase Kinase, domain 1"/>
    <property type="match status" value="1"/>
</dbReference>
<evidence type="ECO:0000256" key="11">
    <source>
        <dbReference type="ARBA" id="ARBA00022989"/>
    </source>
</evidence>
<dbReference type="SUPFAM" id="SSF56112">
    <property type="entry name" value="Protein kinase-like (PK-like)"/>
    <property type="match status" value="1"/>
</dbReference>
<dbReference type="SMART" id="SM00220">
    <property type="entry name" value="S_TKc"/>
    <property type="match status" value="1"/>
</dbReference>
<evidence type="ECO:0000256" key="3">
    <source>
        <dbReference type="ARBA" id="ARBA00022553"/>
    </source>
</evidence>
<dbReference type="Proteomes" id="UP000636800">
    <property type="component" value="Chromosome 1"/>
</dbReference>
<evidence type="ECO:0000256" key="2">
    <source>
        <dbReference type="ARBA" id="ARBA00022527"/>
    </source>
</evidence>
<dbReference type="AlphaFoldDB" id="A0A835RUM9"/>
<feature type="domain" description="Gnk2-homologous" evidence="17">
    <location>
        <begin position="184"/>
        <end position="283"/>
    </location>
</feature>
<keyword evidence="2" id="KW-0723">Serine/threonine-protein kinase</keyword>
<dbReference type="Pfam" id="PF07714">
    <property type="entry name" value="PK_Tyr_Ser-Thr"/>
    <property type="match status" value="1"/>
</dbReference>
<keyword evidence="4" id="KW-0808">Transferase</keyword>
<keyword evidence="5 15" id="KW-0812">Transmembrane</keyword>
<keyword evidence="14" id="KW-0325">Glycoprotein</keyword>
<dbReference type="InterPro" id="IPR038408">
    <property type="entry name" value="GNK2_sf"/>
</dbReference>
<organism evidence="18 19">
    <name type="scientific">Vanilla planifolia</name>
    <name type="common">Vanilla</name>
    <dbReference type="NCBI Taxonomy" id="51239"/>
    <lineage>
        <taxon>Eukaryota</taxon>
        <taxon>Viridiplantae</taxon>
        <taxon>Streptophyta</taxon>
        <taxon>Embryophyta</taxon>
        <taxon>Tracheophyta</taxon>
        <taxon>Spermatophyta</taxon>
        <taxon>Magnoliopsida</taxon>
        <taxon>Liliopsida</taxon>
        <taxon>Asparagales</taxon>
        <taxon>Orchidaceae</taxon>
        <taxon>Vanilloideae</taxon>
        <taxon>Vanilleae</taxon>
        <taxon>Vanilla</taxon>
    </lineage>
</organism>
<evidence type="ECO:0000256" key="12">
    <source>
        <dbReference type="ARBA" id="ARBA00023136"/>
    </source>
</evidence>
<proteinExistence type="predicted"/>
<evidence type="ECO:0000256" key="1">
    <source>
        <dbReference type="ARBA" id="ARBA00004167"/>
    </source>
</evidence>
<sequence length="709" mass="78167">MYKRFFPLCILGQHKAIWIYNIYKKLKLRQSKAFNSFGKPPCSSSTVTMLPFSLFLPTLQIFFLLSAKTYSQSSPLLTVCTNGTYDPSSHYASILRRLVTDLTASVPHSPTLFSTASAGNSSSPAFALAQCRPDASSDLCSSCILLAATESLGAGCGLNNSAAIRYDYCLLRYSDVNFFGYPMSTPIWRRNNIQNASQPAEFGAKVEYLLQSISMSAAASDSRFAANSSEMREIYGMAWCTRDLSSGNCLDCLRRAISVLGKESVGAQAESVSCTVRFETHLFFSQSFTPSPHLYKEESTSETIKCTKRIVIAVPTAAVAFLLISAGFILLMMRTWKKSLKLSTRNGDASEEEMNNSVASLLIDLPTIKAATNNFSEANMLGEGGFGPVYKGVLGNGQEIAVKRLAKASGQGLVEMRNEVVFLAKLQHKNLVRLVGCCAEGKEKLLVYEYLPNRSLDKLLFEQELRMLLGWATRLKIIEGICRGLLYLHEDSRFRIIHRDLKASNILLDADMNPKISDFGLAKMSGIHECQGTTSRISGTYGYMSPEYAFRGFFSTKSDVFSYGVLILEIVTGRSSSCFLGSSNNLDLLSYVWQYWNQGMALQVVDQSLGGRYPAEEAMRCIQIGLLCVQEDPAERPSVASLVVMLNSHSVELPVPSMPQFLLTLQVIAHSSEIDLARSDRSDLRADLSTSDFMSSFSESMRPLSPVSV</sequence>
<accession>A0A835RUM9</accession>
<dbReference type="PANTHER" id="PTHR27002:SF1050">
    <property type="entry name" value="CYSTEINE-RICH RECEPTOR-LIKE PROTEIN KINASE 5"/>
    <property type="match status" value="1"/>
</dbReference>
<dbReference type="CDD" id="cd14066">
    <property type="entry name" value="STKc_IRAK"/>
    <property type="match status" value="1"/>
</dbReference>
<evidence type="ECO:0000256" key="14">
    <source>
        <dbReference type="ARBA" id="ARBA00023180"/>
    </source>
</evidence>
<dbReference type="GO" id="GO:0005524">
    <property type="term" value="F:ATP binding"/>
    <property type="evidence" value="ECO:0007669"/>
    <property type="project" value="UniProtKB-KW"/>
</dbReference>
<keyword evidence="10" id="KW-0067">ATP-binding</keyword>
<dbReference type="Gene3D" id="3.30.430.20">
    <property type="entry name" value="Gnk2 domain, C-X8-C-X2-C motif"/>
    <property type="match status" value="2"/>
</dbReference>
<feature type="domain" description="Gnk2-homologous" evidence="17">
    <location>
        <begin position="73"/>
        <end position="178"/>
    </location>
</feature>
<keyword evidence="7" id="KW-0677">Repeat</keyword>
<keyword evidence="12 15" id="KW-0472">Membrane</keyword>
<keyword evidence="6" id="KW-0732">Signal</keyword>
<comment type="caution">
    <text evidence="18">The sequence shown here is derived from an EMBL/GenBank/DDBJ whole genome shotgun (WGS) entry which is preliminary data.</text>
</comment>
<dbReference type="OrthoDB" id="2143914at2759"/>
<evidence type="ECO:0000256" key="5">
    <source>
        <dbReference type="ARBA" id="ARBA00022692"/>
    </source>
</evidence>
<evidence type="ECO:0000256" key="8">
    <source>
        <dbReference type="ARBA" id="ARBA00022741"/>
    </source>
</evidence>
<gene>
    <name evidence="18" type="ORF">HPP92_001789</name>
</gene>
<evidence type="ECO:0000259" key="17">
    <source>
        <dbReference type="PROSITE" id="PS51473"/>
    </source>
</evidence>
<dbReference type="FunFam" id="3.30.200.20:FF:000142">
    <property type="entry name" value="Cysteine-rich receptor-like protein kinase 10"/>
    <property type="match status" value="1"/>
</dbReference>
<keyword evidence="13" id="KW-0675">Receptor</keyword>
<dbReference type="PANTHER" id="PTHR27002">
    <property type="entry name" value="RECEPTOR-LIKE SERINE/THREONINE-PROTEIN KINASE SD1-8"/>
    <property type="match status" value="1"/>
</dbReference>
<dbReference type="InterPro" id="IPR001245">
    <property type="entry name" value="Ser-Thr/Tyr_kinase_cat_dom"/>
</dbReference>
<keyword evidence="3" id="KW-0597">Phosphoprotein</keyword>
<dbReference type="Gene3D" id="1.10.510.10">
    <property type="entry name" value="Transferase(Phosphotransferase) domain 1"/>
    <property type="match status" value="1"/>
</dbReference>
<dbReference type="InterPro" id="IPR011009">
    <property type="entry name" value="Kinase-like_dom_sf"/>
</dbReference>
<dbReference type="InterPro" id="IPR000719">
    <property type="entry name" value="Prot_kinase_dom"/>
</dbReference>
<protein>
    <recommendedName>
        <fullName evidence="20">Cysteine-rich receptor-like protein kinase 10</fullName>
    </recommendedName>
</protein>
<evidence type="ECO:0008006" key="20">
    <source>
        <dbReference type="Google" id="ProtNLM"/>
    </source>
</evidence>
<reference evidence="18 19" key="1">
    <citation type="journal article" date="2020" name="Nat. Food">
        <title>A phased Vanilla planifolia genome enables genetic improvement of flavour and production.</title>
        <authorList>
            <person name="Hasing T."/>
            <person name="Tang H."/>
            <person name="Brym M."/>
            <person name="Khazi F."/>
            <person name="Huang T."/>
            <person name="Chambers A.H."/>
        </authorList>
    </citation>
    <scope>NUCLEOTIDE SEQUENCE [LARGE SCALE GENOMIC DNA]</scope>
    <source>
        <tissue evidence="18">Leaf</tissue>
    </source>
</reference>
<dbReference type="CDD" id="cd23509">
    <property type="entry name" value="Gnk2-like"/>
    <property type="match status" value="2"/>
</dbReference>
<evidence type="ECO:0000259" key="16">
    <source>
        <dbReference type="PROSITE" id="PS50011"/>
    </source>
</evidence>
<evidence type="ECO:0000256" key="9">
    <source>
        <dbReference type="ARBA" id="ARBA00022777"/>
    </source>
</evidence>
<dbReference type="EMBL" id="JADCNL010000001">
    <property type="protein sequence ID" value="KAG0497098.1"/>
    <property type="molecule type" value="Genomic_DNA"/>
</dbReference>
<name>A0A835RUM9_VANPL</name>